<dbReference type="SUPFAM" id="SSF52047">
    <property type="entry name" value="RNI-like"/>
    <property type="match status" value="1"/>
</dbReference>
<evidence type="ECO:0000313" key="4">
    <source>
        <dbReference type="EMBL" id="CAN64840.1"/>
    </source>
</evidence>
<evidence type="ECO:0000256" key="2">
    <source>
        <dbReference type="ARBA" id="ARBA00022821"/>
    </source>
</evidence>
<dbReference type="GO" id="GO:0005524">
    <property type="term" value="F:ATP binding"/>
    <property type="evidence" value="ECO:0007669"/>
    <property type="project" value="UniProtKB-KW"/>
</dbReference>
<dbReference type="InterPro" id="IPR050905">
    <property type="entry name" value="Plant_NBS-LRR"/>
</dbReference>
<dbReference type="InterPro" id="IPR057135">
    <property type="entry name" value="At4g27190-like_LRR"/>
</dbReference>
<dbReference type="SUPFAM" id="SSF52540">
    <property type="entry name" value="P-loop containing nucleoside triphosphate hydrolases"/>
    <property type="match status" value="1"/>
</dbReference>
<feature type="domain" description="Disease resistance protein At4g27190-like leucine-rich repeats" evidence="3">
    <location>
        <begin position="325"/>
        <end position="448"/>
    </location>
</feature>
<proteinExistence type="predicted"/>
<keyword evidence="1" id="KW-0547">Nucleotide-binding</keyword>
<gene>
    <name evidence="4" type="ORF">VITISV_001374</name>
</gene>
<sequence length="487" mass="55136">MGTQKDILVLHLPEKEALVLFKKIVGDSIDKLNLQVIVINLAKECASLPIALVTVAKALKNKSVSIWKDTLQQLKRSMPTNIRGMDAMVHSSLELSYRHLHGMKKLKVLDLTNMHFTSLPSSLRCFANLQTLSLDWFILGDIAIIAELKKLESLSLIGSNIEQLPKEIRQLIHLRLLDLSNCSKLQLINLQEVCHGQLPPGSFGHLRIVKVDDCDGIKCLFSISLARSLPQLQEIEIKRCRVMDEMVEQYGKKLKDGNDIVDTILFLQLRSLTLQHLPKLLNVYSEVKTLPSIYVSMKELRSTQVKFEGIFLEGEPGTYILLSSKQEIWHGQIPPKSFCNLHSLLGENCALLLKVLPFYLLCSLQNLEEVFDLEGLDVNNEHVRLLSKLTKLSLIGFPKLRHICNKEPRDNLCFQNLKWLNVDNCGSLRNLFPPSMASDLVPLGAVEVMATICPSNEDGIRGVLKHHSIVIDKPYYSMHKELSERYL</sequence>
<protein>
    <recommendedName>
        <fullName evidence="3">Disease resistance protein At4g27190-like leucine-rich repeats domain-containing protein</fullName>
    </recommendedName>
</protein>
<dbReference type="PANTHER" id="PTHR33463">
    <property type="entry name" value="NB-ARC DOMAIN-CONTAINING PROTEIN-RELATED"/>
    <property type="match status" value="1"/>
</dbReference>
<dbReference type="EMBL" id="AM433451">
    <property type="protein sequence ID" value="CAN64840.1"/>
    <property type="molecule type" value="Genomic_DNA"/>
</dbReference>
<dbReference type="InterPro" id="IPR042197">
    <property type="entry name" value="Apaf_helical"/>
</dbReference>
<keyword evidence="2" id="KW-0611">Plant defense</keyword>
<dbReference type="InterPro" id="IPR032675">
    <property type="entry name" value="LRR_dom_sf"/>
</dbReference>
<dbReference type="Gene3D" id="3.80.10.10">
    <property type="entry name" value="Ribonuclease Inhibitor"/>
    <property type="match status" value="1"/>
</dbReference>
<dbReference type="Gene3D" id="1.10.8.430">
    <property type="entry name" value="Helical domain of apoptotic protease-activating factors"/>
    <property type="match status" value="1"/>
</dbReference>
<dbReference type="PRINTS" id="PR00364">
    <property type="entry name" value="DISEASERSIST"/>
</dbReference>
<feature type="domain" description="Disease resistance protein At4g27190-like leucine-rich repeats" evidence="3">
    <location>
        <begin position="184"/>
        <end position="306"/>
    </location>
</feature>
<dbReference type="InterPro" id="IPR027417">
    <property type="entry name" value="P-loop_NTPase"/>
</dbReference>
<dbReference type="Pfam" id="PF23247">
    <property type="entry name" value="LRR_RPS2"/>
    <property type="match status" value="2"/>
</dbReference>
<reference evidence="4" key="1">
    <citation type="journal article" date="2007" name="PLoS ONE">
        <title>The first genome sequence of an elite grapevine cultivar (Pinot noir Vitis vinifera L.): coping with a highly heterozygous genome.</title>
        <authorList>
            <person name="Velasco R."/>
            <person name="Zharkikh A."/>
            <person name="Troggio M."/>
            <person name="Cartwright D.A."/>
            <person name="Cestaro A."/>
            <person name="Pruss D."/>
            <person name="Pindo M."/>
            <person name="FitzGerald L.M."/>
            <person name="Vezzulli S."/>
            <person name="Reid J."/>
            <person name="Malacarne G."/>
            <person name="Iliev D."/>
            <person name="Coppola G."/>
            <person name="Wardell B."/>
            <person name="Micheletti D."/>
            <person name="Macalma T."/>
            <person name="Facci M."/>
            <person name="Mitchell J.T."/>
            <person name="Perazzolli M."/>
            <person name="Eldredge G."/>
            <person name="Gatto P."/>
            <person name="Oyzerski R."/>
            <person name="Moretto M."/>
            <person name="Gutin N."/>
            <person name="Stefanini M."/>
            <person name="Chen Y."/>
            <person name="Segala C."/>
            <person name="Davenport C."/>
            <person name="Dematte L."/>
            <person name="Mraz A."/>
            <person name="Battilana J."/>
            <person name="Stormo K."/>
            <person name="Costa F."/>
            <person name="Tao Q."/>
            <person name="Si-Ammour A."/>
            <person name="Harkins T."/>
            <person name="Lackey A."/>
            <person name="Perbost C."/>
            <person name="Taillon B."/>
            <person name="Stella A."/>
            <person name="Solovyev V."/>
            <person name="Fawcett J.A."/>
            <person name="Sterck L."/>
            <person name="Vandepoele K."/>
            <person name="Grando S.M."/>
            <person name="Toppo S."/>
            <person name="Moser C."/>
            <person name="Lanchbury J."/>
            <person name="Bogden R."/>
            <person name="Skolnick M."/>
            <person name="Sgaramella V."/>
            <person name="Bhatnagar S.K."/>
            <person name="Fontana P."/>
            <person name="Gutin A."/>
            <person name="Van de Peer Y."/>
            <person name="Salamini F."/>
            <person name="Viola R."/>
        </authorList>
    </citation>
    <scope>NUCLEOTIDE SEQUENCE</scope>
</reference>
<accession>A5AS13</accession>
<dbReference type="GO" id="GO:0006952">
    <property type="term" value="P:defense response"/>
    <property type="evidence" value="ECO:0007669"/>
    <property type="project" value="UniProtKB-KW"/>
</dbReference>
<evidence type="ECO:0000256" key="1">
    <source>
        <dbReference type="ARBA" id="ARBA00022741"/>
    </source>
</evidence>
<organism evidence="4">
    <name type="scientific">Vitis vinifera</name>
    <name type="common">Grape</name>
    <dbReference type="NCBI Taxonomy" id="29760"/>
    <lineage>
        <taxon>Eukaryota</taxon>
        <taxon>Viridiplantae</taxon>
        <taxon>Streptophyta</taxon>
        <taxon>Embryophyta</taxon>
        <taxon>Tracheophyta</taxon>
        <taxon>Spermatophyta</taxon>
        <taxon>Magnoliopsida</taxon>
        <taxon>eudicotyledons</taxon>
        <taxon>Gunneridae</taxon>
        <taxon>Pentapetalae</taxon>
        <taxon>rosids</taxon>
        <taxon>Vitales</taxon>
        <taxon>Vitaceae</taxon>
        <taxon>Viteae</taxon>
        <taxon>Vitis</taxon>
    </lineage>
</organism>
<name>A5AS13_VITVI</name>
<dbReference type="PANTHER" id="PTHR33463:SF198">
    <property type="entry name" value="RPP4C3"/>
    <property type="match status" value="1"/>
</dbReference>
<dbReference type="GO" id="GO:0043531">
    <property type="term" value="F:ADP binding"/>
    <property type="evidence" value="ECO:0007669"/>
    <property type="project" value="InterPro"/>
</dbReference>
<dbReference type="AlphaFoldDB" id="A5AS13"/>
<evidence type="ECO:0000259" key="3">
    <source>
        <dbReference type="Pfam" id="PF23247"/>
    </source>
</evidence>